<accession>A0A0S1MKE1</accession>
<organism evidence="1">
    <name type="scientific">Phakopsora pachyrhizi</name>
    <name type="common">Asian soybean rust disease fungus</name>
    <dbReference type="NCBI Taxonomy" id="170000"/>
    <lineage>
        <taxon>Eukaryota</taxon>
        <taxon>Fungi</taxon>
        <taxon>Dikarya</taxon>
        <taxon>Basidiomycota</taxon>
        <taxon>Pucciniomycotina</taxon>
        <taxon>Pucciniomycetes</taxon>
        <taxon>Pucciniales</taxon>
        <taxon>Phakopsoraceae</taxon>
        <taxon>Phakopsora</taxon>
    </lineage>
</organism>
<protein>
    <submittedName>
        <fullName evidence="1">Uncharacterized protein</fullName>
    </submittedName>
</protein>
<proteinExistence type="evidence at transcript level"/>
<sequence length="35" mass="3808">MSPLMNLGTCTSTSLHLILLSSTSTNLRSDWLSKV</sequence>
<evidence type="ECO:0000313" key="1">
    <source>
        <dbReference type="EMBL" id="ALL41389.1"/>
    </source>
</evidence>
<reference evidence="1" key="1">
    <citation type="submission" date="2015-07" db="EMBL/GenBank/DDBJ databases">
        <title>Elucidating the P. pachyrhizi secretome and potential effectors.</title>
        <authorList>
            <person name="de Carvalho M.C.C.G."/>
            <person name="Nascimento L.C."/>
            <person name="Darben L.M."/>
            <person name="Polizel-Podanosqui A.M."/>
            <person name="Lopes-Caitar V.S."/>
            <person name="Rocha C.S."/>
            <person name="Qi M."/>
            <person name="Carazolle M."/>
            <person name="Kuwahara M.K."/>
            <person name="Pereira G.A.G."/>
            <person name="Abdelnoor R.V."/>
            <person name="Whitham S.A."/>
            <person name="Marcelino-Guimaraes F.C."/>
        </authorList>
    </citation>
    <scope>NUCLEOTIDE SEQUENCE</scope>
</reference>
<dbReference type="AlphaFoldDB" id="A0A0S1MKE1"/>
<dbReference type="EMBL" id="KT247300">
    <property type="protein sequence ID" value="ALL41389.1"/>
    <property type="molecule type" value="mRNA"/>
</dbReference>
<name>A0A0S1MKE1_PHAPC</name>